<reference evidence="2" key="1">
    <citation type="submission" date="2022-11" db="UniProtKB">
        <authorList>
            <consortium name="WormBaseParasite"/>
        </authorList>
    </citation>
    <scope>IDENTIFICATION</scope>
</reference>
<evidence type="ECO:0000313" key="2">
    <source>
        <dbReference type="WBParaSite" id="ES5_v2.g25486.t1"/>
    </source>
</evidence>
<dbReference type="Proteomes" id="UP000887579">
    <property type="component" value="Unplaced"/>
</dbReference>
<organism evidence="1 2">
    <name type="scientific">Panagrolaimus sp. ES5</name>
    <dbReference type="NCBI Taxonomy" id="591445"/>
    <lineage>
        <taxon>Eukaryota</taxon>
        <taxon>Metazoa</taxon>
        <taxon>Ecdysozoa</taxon>
        <taxon>Nematoda</taxon>
        <taxon>Chromadorea</taxon>
        <taxon>Rhabditida</taxon>
        <taxon>Tylenchina</taxon>
        <taxon>Panagrolaimomorpha</taxon>
        <taxon>Panagrolaimoidea</taxon>
        <taxon>Panagrolaimidae</taxon>
        <taxon>Panagrolaimus</taxon>
    </lineage>
</organism>
<proteinExistence type="predicted"/>
<dbReference type="WBParaSite" id="ES5_v2.g25486.t1">
    <property type="protein sequence ID" value="ES5_v2.g25486.t1"/>
    <property type="gene ID" value="ES5_v2.g25486"/>
</dbReference>
<name>A0AC34G7S8_9BILA</name>
<sequence>IEEKNLSGIGYLSFIIRLTFYFANNNDNGESDKSFKVICKIPTTDMIYKNFKRSTENNIGHSDANIPTTDMIYKNFKRSTETNHVHSDANHNKKSDELTKFLTKAHNRECFVYSSIASHLEIKVPKIYFVEEKNDAREIDGCIVMEDISENGTLQNKDCLKGITRLESKIIQKYKIELEEIWKQPPIVDMHEKYGIPPVVSHGDCWINNIFFYKNECGKASNEFYTLLDWQLTHRGNGLNDIARFLTVSVEAEMLEKHRNDFLQLYCKSFNDQCAEIDSTNSYNFELG</sequence>
<evidence type="ECO:0000313" key="1">
    <source>
        <dbReference type="Proteomes" id="UP000887579"/>
    </source>
</evidence>
<protein>
    <submittedName>
        <fullName evidence="2">CHK kinase-like domain-containing protein</fullName>
    </submittedName>
</protein>
<accession>A0AC34G7S8</accession>